<dbReference type="InterPro" id="IPR001789">
    <property type="entry name" value="Sig_transdc_resp-reg_receiver"/>
</dbReference>
<dbReference type="GO" id="GO:0032993">
    <property type="term" value="C:protein-DNA complex"/>
    <property type="evidence" value="ECO:0007669"/>
    <property type="project" value="TreeGrafter"/>
</dbReference>
<dbReference type="InterPro" id="IPR016032">
    <property type="entry name" value="Sig_transdc_resp-reg_C-effctor"/>
</dbReference>
<dbReference type="InterPro" id="IPR001867">
    <property type="entry name" value="OmpR/PhoB-type_DNA-bd"/>
</dbReference>
<dbReference type="Gene3D" id="3.40.50.2300">
    <property type="match status" value="1"/>
</dbReference>
<dbReference type="Gene3D" id="1.10.10.10">
    <property type="entry name" value="Winged helix-like DNA-binding domain superfamily/Winged helix DNA-binding domain"/>
    <property type="match status" value="1"/>
</dbReference>
<evidence type="ECO:0000256" key="6">
    <source>
        <dbReference type="ARBA" id="ARBA00023163"/>
    </source>
</evidence>
<keyword evidence="2 8" id="KW-0597">Phosphoprotein</keyword>
<evidence type="ECO:0000256" key="3">
    <source>
        <dbReference type="ARBA" id="ARBA00023012"/>
    </source>
</evidence>
<comment type="function">
    <text evidence="7">May play the central regulatory role in sporulation. It may be an element of the effector pathway responsible for the activation of sporulation genes in response to nutritional stress. Spo0A may act in concert with spo0H (a sigma factor) to control the expression of some genes that are critical to the sporulation process.</text>
</comment>
<proteinExistence type="predicted"/>
<dbReference type="SUPFAM" id="SSF52172">
    <property type="entry name" value="CheY-like"/>
    <property type="match status" value="1"/>
</dbReference>
<reference evidence="12" key="1">
    <citation type="journal article" date="2021" name="PeerJ">
        <title>Extensive microbial diversity within the chicken gut microbiome revealed by metagenomics and culture.</title>
        <authorList>
            <person name="Gilroy R."/>
            <person name="Ravi A."/>
            <person name="Getino M."/>
            <person name="Pursley I."/>
            <person name="Horton D.L."/>
            <person name="Alikhan N.F."/>
            <person name="Baker D."/>
            <person name="Gharbi K."/>
            <person name="Hall N."/>
            <person name="Watson M."/>
            <person name="Adriaenssens E.M."/>
            <person name="Foster-Nyarko E."/>
            <person name="Jarju S."/>
            <person name="Secka A."/>
            <person name="Antonio M."/>
            <person name="Oren A."/>
            <person name="Chaudhuri R.R."/>
            <person name="La Ragione R."/>
            <person name="Hildebrand F."/>
            <person name="Pallen M.J."/>
        </authorList>
    </citation>
    <scope>NUCLEOTIDE SEQUENCE</scope>
    <source>
        <strain evidence="12">CHK179-28034</strain>
    </source>
</reference>
<dbReference type="PROSITE" id="PS51755">
    <property type="entry name" value="OMPR_PHOB"/>
    <property type="match status" value="1"/>
</dbReference>
<dbReference type="GO" id="GO:0000156">
    <property type="term" value="F:phosphorelay response regulator activity"/>
    <property type="evidence" value="ECO:0007669"/>
    <property type="project" value="TreeGrafter"/>
</dbReference>
<dbReference type="PANTHER" id="PTHR48111">
    <property type="entry name" value="REGULATOR OF RPOS"/>
    <property type="match status" value="1"/>
</dbReference>
<dbReference type="PROSITE" id="PS50110">
    <property type="entry name" value="RESPONSE_REGULATORY"/>
    <property type="match status" value="1"/>
</dbReference>
<dbReference type="InterPro" id="IPR011006">
    <property type="entry name" value="CheY-like_superfamily"/>
</dbReference>
<evidence type="ECO:0000256" key="4">
    <source>
        <dbReference type="ARBA" id="ARBA00023015"/>
    </source>
</evidence>
<feature type="DNA-binding region" description="OmpR/PhoB-type" evidence="9">
    <location>
        <begin position="136"/>
        <end position="235"/>
    </location>
</feature>
<dbReference type="PANTHER" id="PTHR48111:SF26">
    <property type="entry name" value="STAGE 0 SPORULATION PROTEIN A HOMOLOG"/>
    <property type="match status" value="1"/>
</dbReference>
<evidence type="ECO:0000313" key="13">
    <source>
        <dbReference type="Proteomes" id="UP000824049"/>
    </source>
</evidence>
<evidence type="ECO:0000256" key="5">
    <source>
        <dbReference type="ARBA" id="ARBA00023125"/>
    </source>
</evidence>
<organism evidence="12 13">
    <name type="scientific">Candidatus Anaerobutyricum stercoris</name>
    <dbReference type="NCBI Taxonomy" id="2838457"/>
    <lineage>
        <taxon>Bacteria</taxon>
        <taxon>Bacillati</taxon>
        <taxon>Bacillota</taxon>
        <taxon>Clostridia</taxon>
        <taxon>Lachnospirales</taxon>
        <taxon>Lachnospiraceae</taxon>
        <taxon>Anaerobutyricum</taxon>
    </lineage>
</organism>
<evidence type="ECO:0000259" key="10">
    <source>
        <dbReference type="PROSITE" id="PS50110"/>
    </source>
</evidence>
<dbReference type="CDD" id="cd00383">
    <property type="entry name" value="trans_reg_C"/>
    <property type="match status" value="1"/>
</dbReference>
<dbReference type="Proteomes" id="UP000824049">
    <property type="component" value="Unassembled WGS sequence"/>
</dbReference>
<evidence type="ECO:0000259" key="11">
    <source>
        <dbReference type="PROSITE" id="PS51755"/>
    </source>
</evidence>
<dbReference type="SMART" id="SM00862">
    <property type="entry name" value="Trans_reg_C"/>
    <property type="match status" value="1"/>
</dbReference>
<keyword evidence="6" id="KW-0804">Transcription</keyword>
<feature type="modified residue" description="4-aspartylphosphate" evidence="8">
    <location>
        <position position="52"/>
    </location>
</feature>
<evidence type="ECO:0000256" key="8">
    <source>
        <dbReference type="PROSITE-ProRule" id="PRU00169"/>
    </source>
</evidence>
<dbReference type="FunFam" id="1.10.10.10:FF:000018">
    <property type="entry name" value="DNA-binding response regulator ResD"/>
    <property type="match status" value="1"/>
</dbReference>
<dbReference type="SUPFAM" id="SSF46894">
    <property type="entry name" value="C-terminal effector domain of the bipartite response regulators"/>
    <property type="match status" value="1"/>
</dbReference>
<dbReference type="Pfam" id="PF00072">
    <property type="entry name" value="Response_reg"/>
    <property type="match status" value="1"/>
</dbReference>
<protein>
    <recommendedName>
        <fullName evidence="1">Stage 0 sporulation protein A homolog</fullName>
    </recommendedName>
</protein>
<keyword evidence="5 9" id="KW-0238">DNA-binding</keyword>
<gene>
    <name evidence="12" type="ORF">H9968_12370</name>
</gene>
<dbReference type="Pfam" id="PF00486">
    <property type="entry name" value="Trans_reg_C"/>
    <property type="match status" value="1"/>
</dbReference>
<dbReference type="FunFam" id="3.40.50.2300:FF:000001">
    <property type="entry name" value="DNA-binding response regulator PhoB"/>
    <property type="match status" value="1"/>
</dbReference>
<dbReference type="SMART" id="SM00448">
    <property type="entry name" value="REC"/>
    <property type="match status" value="1"/>
</dbReference>
<dbReference type="InterPro" id="IPR039420">
    <property type="entry name" value="WalR-like"/>
</dbReference>
<keyword evidence="3" id="KW-0902">Two-component regulatory system</keyword>
<dbReference type="InterPro" id="IPR036388">
    <property type="entry name" value="WH-like_DNA-bd_sf"/>
</dbReference>
<dbReference type="GO" id="GO:0006355">
    <property type="term" value="P:regulation of DNA-templated transcription"/>
    <property type="evidence" value="ECO:0007669"/>
    <property type="project" value="InterPro"/>
</dbReference>
<feature type="domain" description="OmpR/PhoB-type" evidence="11">
    <location>
        <begin position="136"/>
        <end position="235"/>
    </location>
</feature>
<evidence type="ECO:0000313" key="12">
    <source>
        <dbReference type="EMBL" id="HIZ40689.1"/>
    </source>
</evidence>
<feature type="domain" description="Response regulatory" evidence="10">
    <location>
        <begin position="3"/>
        <end position="116"/>
    </location>
</feature>
<dbReference type="Gene3D" id="6.10.250.690">
    <property type="match status" value="1"/>
</dbReference>
<accession>A0A9D2J9L4</accession>
<dbReference type="CDD" id="cd17574">
    <property type="entry name" value="REC_OmpR"/>
    <property type="match status" value="1"/>
</dbReference>
<comment type="caution">
    <text evidence="12">The sequence shown here is derived from an EMBL/GenBank/DDBJ whole genome shotgun (WGS) entry which is preliminary data.</text>
</comment>
<keyword evidence="4" id="KW-0805">Transcription regulation</keyword>
<evidence type="ECO:0000256" key="9">
    <source>
        <dbReference type="PROSITE-ProRule" id="PRU01091"/>
    </source>
</evidence>
<dbReference type="GO" id="GO:0005829">
    <property type="term" value="C:cytosol"/>
    <property type="evidence" value="ECO:0007669"/>
    <property type="project" value="TreeGrafter"/>
</dbReference>
<dbReference type="AlphaFoldDB" id="A0A9D2J9L4"/>
<evidence type="ECO:0000256" key="7">
    <source>
        <dbReference type="ARBA" id="ARBA00024867"/>
    </source>
</evidence>
<dbReference type="EMBL" id="DXBR01000111">
    <property type="protein sequence ID" value="HIZ40689.1"/>
    <property type="molecule type" value="Genomic_DNA"/>
</dbReference>
<name>A0A9D2J9L4_9FIRM</name>
<dbReference type="GO" id="GO:0000976">
    <property type="term" value="F:transcription cis-regulatory region binding"/>
    <property type="evidence" value="ECO:0007669"/>
    <property type="project" value="TreeGrafter"/>
</dbReference>
<evidence type="ECO:0000256" key="2">
    <source>
        <dbReference type="ARBA" id="ARBA00022553"/>
    </source>
</evidence>
<sequence>MRKILIVEDDILIAEIERDYLEIEDFEVTICQDGQEGLKLALDNEYDLILLDVMLPGVNGFTICREIRKQKDVAVIMVTAKKEDLDKIRGLGLGADDYIVKPFSPSELVARVKAHINIHERLKRNCQMPDKKAFEEGSIQAGKLKILPLSRQVFVGEREVELANKEFELLYFLASNPNIVFSKDTLFDRIWGMDAIGDTATVAVHINRIREKIGPDEEILKLIETVWGAGYRFRQK</sequence>
<reference evidence="12" key="2">
    <citation type="submission" date="2021-04" db="EMBL/GenBank/DDBJ databases">
        <authorList>
            <person name="Gilroy R."/>
        </authorList>
    </citation>
    <scope>NUCLEOTIDE SEQUENCE</scope>
    <source>
        <strain evidence="12">CHK179-28034</strain>
    </source>
</reference>
<evidence type="ECO:0000256" key="1">
    <source>
        <dbReference type="ARBA" id="ARBA00018672"/>
    </source>
</evidence>